<dbReference type="AlphaFoldDB" id="A0A4Y2L4T6"/>
<sequence length="118" mass="13176">MAVAPFIDSGRSIVFYAPDLLFFSAGETVNCISIPFVPARPFEPRQYLPINLPLMRVPGQDPRGPKLSRNFNRQPKHSMDMFSANLIIKYAHCAVSPHQHALEVSLPFKLAKGKGDKL</sequence>
<dbReference type="EMBL" id="BGPR01005376">
    <property type="protein sequence ID" value="GBN09618.1"/>
    <property type="molecule type" value="Genomic_DNA"/>
</dbReference>
<gene>
    <name evidence="1" type="ORF">AVEN_123106_1</name>
</gene>
<reference evidence="1 2" key="1">
    <citation type="journal article" date="2019" name="Sci. Rep.">
        <title>Orb-weaving spider Araneus ventricosus genome elucidates the spidroin gene catalogue.</title>
        <authorList>
            <person name="Kono N."/>
            <person name="Nakamura H."/>
            <person name="Ohtoshi R."/>
            <person name="Moran D.A.P."/>
            <person name="Shinohara A."/>
            <person name="Yoshida Y."/>
            <person name="Fujiwara M."/>
            <person name="Mori M."/>
            <person name="Tomita M."/>
            <person name="Arakawa K."/>
        </authorList>
    </citation>
    <scope>NUCLEOTIDE SEQUENCE [LARGE SCALE GENOMIC DNA]</scope>
</reference>
<evidence type="ECO:0000313" key="1">
    <source>
        <dbReference type="EMBL" id="GBN09618.1"/>
    </source>
</evidence>
<organism evidence="1 2">
    <name type="scientific">Araneus ventricosus</name>
    <name type="common">Orbweaver spider</name>
    <name type="synonym">Epeira ventricosa</name>
    <dbReference type="NCBI Taxonomy" id="182803"/>
    <lineage>
        <taxon>Eukaryota</taxon>
        <taxon>Metazoa</taxon>
        <taxon>Ecdysozoa</taxon>
        <taxon>Arthropoda</taxon>
        <taxon>Chelicerata</taxon>
        <taxon>Arachnida</taxon>
        <taxon>Araneae</taxon>
        <taxon>Araneomorphae</taxon>
        <taxon>Entelegynae</taxon>
        <taxon>Araneoidea</taxon>
        <taxon>Araneidae</taxon>
        <taxon>Araneus</taxon>
    </lineage>
</organism>
<keyword evidence="2" id="KW-1185">Reference proteome</keyword>
<proteinExistence type="predicted"/>
<protein>
    <submittedName>
        <fullName evidence="1">Uncharacterized protein</fullName>
    </submittedName>
</protein>
<accession>A0A4Y2L4T6</accession>
<name>A0A4Y2L4T6_ARAVE</name>
<dbReference type="Proteomes" id="UP000499080">
    <property type="component" value="Unassembled WGS sequence"/>
</dbReference>
<evidence type="ECO:0000313" key="2">
    <source>
        <dbReference type="Proteomes" id="UP000499080"/>
    </source>
</evidence>
<comment type="caution">
    <text evidence="1">The sequence shown here is derived from an EMBL/GenBank/DDBJ whole genome shotgun (WGS) entry which is preliminary data.</text>
</comment>